<dbReference type="InterPro" id="IPR010982">
    <property type="entry name" value="Lambda_DNA-bd_dom_sf"/>
</dbReference>
<dbReference type="EMBL" id="WEKV01000005">
    <property type="protein sequence ID" value="KAB7786856.1"/>
    <property type="molecule type" value="Genomic_DNA"/>
</dbReference>
<dbReference type="RefSeq" id="WP_152276073.1">
    <property type="nucleotide sequence ID" value="NZ_WEKV01000005.1"/>
</dbReference>
<gene>
    <name evidence="2" type="ORF">F8B43_0806</name>
</gene>
<accession>A0A833JB04</accession>
<dbReference type="GO" id="GO:0003677">
    <property type="term" value="F:DNA binding"/>
    <property type="evidence" value="ECO:0007669"/>
    <property type="project" value="InterPro"/>
</dbReference>
<evidence type="ECO:0000259" key="1">
    <source>
        <dbReference type="Pfam" id="PF13744"/>
    </source>
</evidence>
<dbReference type="AlphaFoldDB" id="A0A833JB04"/>
<evidence type="ECO:0000313" key="3">
    <source>
        <dbReference type="Proteomes" id="UP000469949"/>
    </source>
</evidence>
<dbReference type="InterPro" id="IPR039554">
    <property type="entry name" value="HigA2-like_HTH"/>
</dbReference>
<organism evidence="2 3">
    <name type="scientific">Methylorubrum populi</name>
    <dbReference type="NCBI Taxonomy" id="223967"/>
    <lineage>
        <taxon>Bacteria</taxon>
        <taxon>Pseudomonadati</taxon>
        <taxon>Pseudomonadota</taxon>
        <taxon>Alphaproteobacteria</taxon>
        <taxon>Hyphomicrobiales</taxon>
        <taxon>Methylobacteriaceae</taxon>
        <taxon>Methylorubrum</taxon>
    </lineage>
</organism>
<comment type="caution">
    <text evidence="2">The sequence shown here is derived from an EMBL/GenBank/DDBJ whole genome shotgun (WGS) entry which is preliminary data.</text>
</comment>
<dbReference type="Pfam" id="PF13744">
    <property type="entry name" value="HTH_37"/>
    <property type="match status" value="1"/>
</dbReference>
<dbReference type="Proteomes" id="UP000469949">
    <property type="component" value="Unassembled WGS sequence"/>
</dbReference>
<evidence type="ECO:0000313" key="2">
    <source>
        <dbReference type="EMBL" id="KAB7786856.1"/>
    </source>
</evidence>
<reference evidence="2 3" key="1">
    <citation type="submission" date="2019-10" db="EMBL/GenBank/DDBJ databases">
        <title>Draft Genome Sequence of the Caffeine Degrading Methylotroph Methylorubrum populi PINKEL.</title>
        <authorList>
            <person name="Dawson S.C."/>
            <person name="Zhang X."/>
            <person name="Wright M.E."/>
            <person name="Sharma G."/>
            <person name="Langner J.T."/>
            <person name="Ditty J.L."/>
            <person name="Subuyuj G.A."/>
        </authorList>
    </citation>
    <scope>NUCLEOTIDE SEQUENCE [LARGE SCALE GENOMIC DNA]</scope>
    <source>
        <strain evidence="2 3">Pinkel</strain>
    </source>
</reference>
<feature type="domain" description="HigA2-like helix-turn-helix" evidence="1">
    <location>
        <begin position="14"/>
        <end position="92"/>
    </location>
</feature>
<protein>
    <recommendedName>
        <fullName evidence="1">HigA2-like helix-turn-helix domain-containing protein</fullName>
    </recommendedName>
</protein>
<name>A0A833JB04_9HYPH</name>
<dbReference type="SUPFAM" id="SSF47413">
    <property type="entry name" value="lambda repressor-like DNA-binding domains"/>
    <property type="match status" value="1"/>
</dbReference>
<sequence length="100" mass="11213">MSEDFELIRGTGNVFRDLDREDADAEQLKALLAAEIIACLDRRHLTGQAAREATGIATADFSRIRRAKLDRFTVDRLMSILNRLGQQVDVSVTLRERPAA</sequence>
<proteinExistence type="predicted"/>
<dbReference type="Gene3D" id="1.10.260.40">
    <property type="entry name" value="lambda repressor-like DNA-binding domains"/>
    <property type="match status" value="1"/>
</dbReference>